<dbReference type="PANTHER" id="PTHR32089">
    <property type="entry name" value="METHYL-ACCEPTING CHEMOTAXIS PROTEIN MCPB"/>
    <property type="match status" value="1"/>
</dbReference>
<sequence>MTEEQSFKRDHLTKKQNRTLIQILTFGVLLGLGAEAVVGAPLMNMIALGGVGFLMLGLATILYKKNIGPQFIPYIAIIGVAVVAVIIIHSSPYVTNMLFAFFLLGVAAVSLSIRVLTTGAFFGIGVLAYFVIEKGEALGFNSRTIVMTMVFFVLVYIVLYIQVQMAKSLLENVNESLDKSNALLEERNQQSTKIRETASVVNNLIQKIHDDSKNQSRAMTEMSQSFNEVGSAADSQVEAVSDITKLSSQSNERIQQLMDSFKVLAQAGEKVYHSSSQGEESLNDLKITIEGFQESFISMQVKMENLAAKISESTSFTSQIQQIAEQTNLLALNASIEAARAGDSGRGFAVVADEIRKLAEVSNRTAQQIDSILKNVEGDAKDTQSEVKVNNNKLKESITITNEVTHSLKGIGENISSFISQLNTFGDEAEFIKKSSEGIDLSVNELASLIEESTATMEQMRATVEEHLVRQGLLLQSVNETNDVISRLEGQQKSIS</sequence>
<evidence type="ECO:0000313" key="7">
    <source>
        <dbReference type="Proteomes" id="UP000581688"/>
    </source>
</evidence>
<dbReference type="InterPro" id="IPR004090">
    <property type="entry name" value="Chemotax_Me-accpt_rcpt"/>
</dbReference>
<dbReference type="GO" id="GO:0006935">
    <property type="term" value="P:chemotaxis"/>
    <property type="evidence" value="ECO:0007669"/>
    <property type="project" value="InterPro"/>
</dbReference>
<name>A0A841Q8B9_9BACI</name>
<keyword evidence="1 3" id="KW-0807">Transducer</keyword>
<evidence type="ECO:0000256" key="4">
    <source>
        <dbReference type="SAM" id="Phobius"/>
    </source>
</evidence>
<dbReference type="PROSITE" id="PS50111">
    <property type="entry name" value="CHEMOTAXIS_TRANSDUC_2"/>
    <property type="match status" value="1"/>
</dbReference>
<evidence type="ECO:0000256" key="3">
    <source>
        <dbReference type="PROSITE-ProRule" id="PRU00284"/>
    </source>
</evidence>
<keyword evidence="4" id="KW-1133">Transmembrane helix</keyword>
<keyword evidence="4" id="KW-0472">Membrane</keyword>
<dbReference type="GO" id="GO:0016020">
    <property type="term" value="C:membrane"/>
    <property type="evidence" value="ECO:0007669"/>
    <property type="project" value="InterPro"/>
</dbReference>
<dbReference type="SMART" id="SM00283">
    <property type="entry name" value="MA"/>
    <property type="match status" value="1"/>
</dbReference>
<gene>
    <name evidence="6" type="ORF">HNQ94_003135</name>
</gene>
<feature type="transmembrane region" description="Helical" evidence="4">
    <location>
        <begin position="46"/>
        <end position="64"/>
    </location>
</feature>
<feature type="transmembrane region" description="Helical" evidence="4">
    <location>
        <begin position="71"/>
        <end position="93"/>
    </location>
</feature>
<accession>A0A841Q8B9</accession>
<keyword evidence="7" id="KW-1185">Reference proteome</keyword>
<keyword evidence="4" id="KW-0812">Transmembrane</keyword>
<dbReference type="PANTHER" id="PTHR32089:SF112">
    <property type="entry name" value="LYSOZYME-LIKE PROTEIN-RELATED"/>
    <property type="match status" value="1"/>
</dbReference>
<dbReference type="GO" id="GO:0004888">
    <property type="term" value="F:transmembrane signaling receptor activity"/>
    <property type="evidence" value="ECO:0007669"/>
    <property type="project" value="InterPro"/>
</dbReference>
<comment type="similarity">
    <text evidence="2">Belongs to the methyl-accepting chemotaxis (MCP) protein family.</text>
</comment>
<dbReference type="GO" id="GO:0007165">
    <property type="term" value="P:signal transduction"/>
    <property type="evidence" value="ECO:0007669"/>
    <property type="project" value="UniProtKB-KW"/>
</dbReference>
<dbReference type="Gene3D" id="1.10.287.950">
    <property type="entry name" value="Methyl-accepting chemotaxis protein"/>
    <property type="match status" value="1"/>
</dbReference>
<dbReference type="PRINTS" id="PR00260">
    <property type="entry name" value="CHEMTRNSDUCR"/>
</dbReference>
<evidence type="ECO:0000256" key="1">
    <source>
        <dbReference type="ARBA" id="ARBA00023224"/>
    </source>
</evidence>
<feature type="domain" description="Methyl-accepting transducer" evidence="5">
    <location>
        <begin position="211"/>
        <end position="461"/>
    </location>
</feature>
<dbReference type="Proteomes" id="UP000581688">
    <property type="component" value="Unassembled WGS sequence"/>
</dbReference>
<proteinExistence type="inferred from homology"/>
<comment type="caution">
    <text evidence="6">The sequence shown here is derived from an EMBL/GenBank/DDBJ whole genome shotgun (WGS) entry which is preliminary data.</text>
</comment>
<reference evidence="6 7" key="1">
    <citation type="submission" date="2020-08" db="EMBL/GenBank/DDBJ databases">
        <title>Genomic Encyclopedia of Type Strains, Phase IV (KMG-IV): sequencing the most valuable type-strain genomes for metagenomic binning, comparative biology and taxonomic classification.</title>
        <authorList>
            <person name="Goeker M."/>
        </authorList>
    </citation>
    <scope>NUCLEOTIDE SEQUENCE [LARGE SCALE GENOMIC DNA]</scope>
    <source>
        <strain evidence="6 7">DSM 19612</strain>
    </source>
</reference>
<dbReference type="InterPro" id="IPR004089">
    <property type="entry name" value="MCPsignal_dom"/>
</dbReference>
<dbReference type="RefSeq" id="WP_174497148.1">
    <property type="nucleotide sequence ID" value="NZ_CADDWK010000012.1"/>
</dbReference>
<evidence type="ECO:0000259" key="5">
    <source>
        <dbReference type="PROSITE" id="PS50111"/>
    </source>
</evidence>
<dbReference type="EMBL" id="JACHGH010000011">
    <property type="protein sequence ID" value="MBB6454646.1"/>
    <property type="molecule type" value="Genomic_DNA"/>
</dbReference>
<dbReference type="SUPFAM" id="SSF58104">
    <property type="entry name" value="Methyl-accepting chemotaxis protein (MCP) signaling domain"/>
    <property type="match status" value="1"/>
</dbReference>
<organism evidence="6 7">
    <name type="scientific">Salirhabdus euzebyi</name>
    <dbReference type="NCBI Taxonomy" id="394506"/>
    <lineage>
        <taxon>Bacteria</taxon>
        <taxon>Bacillati</taxon>
        <taxon>Bacillota</taxon>
        <taxon>Bacilli</taxon>
        <taxon>Bacillales</taxon>
        <taxon>Bacillaceae</taxon>
        <taxon>Salirhabdus</taxon>
    </lineage>
</organism>
<dbReference type="AlphaFoldDB" id="A0A841Q8B9"/>
<feature type="transmembrane region" description="Helical" evidence="4">
    <location>
        <begin position="144"/>
        <end position="163"/>
    </location>
</feature>
<feature type="transmembrane region" description="Helical" evidence="4">
    <location>
        <begin position="99"/>
        <end position="132"/>
    </location>
</feature>
<evidence type="ECO:0000313" key="6">
    <source>
        <dbReference type="EMBL" id="MBB6454646.1"/>
    </source>
</evidence>
<dbReference type="Pfam" id="PF00015">
    <property type="entry name" value="MCPsignal"/>
    <property type="match status" value="1"/>
</dbReference>
<feature type="transmembrane region" description="Helical" evidence="4">
    <location>
        <begin position="20"/>
        <end position="40"/>
    </location>
</feature>
<protein>
    <submittedName>
        <fullName evidence="6">Methyl-accepting chemotaxis protein</fullName>
    </submittedName>
</protein>
<evidence type="ECO:0000256" key="2">
    <source>
        <dbReference type="ARBA" id="ARBA00029447"/>
    </source>
</evidence>